<evidence type="ECO:0000256" key="1">
    <source>
        <dbReference type="SAM" id="SignalP"/>
    </source>
</evidence>
<evidence type="ECO:0008006" key="4">
    <source>
        <dbReference type="Google" id="ProtNLM"/>
    </source>
</evidence>
<evidence type="ECO:0000313" key="3">
    <source>
        <dbReference type="Proteomes" id="UP000305654"/>
    </source>
</evidence>
<comment type="caution">
    <text evidence="2">The sequence shown here is derived from an EMBL/GenBank/DDBJ whole genome shotgun (WGS) entry which is preliminary data.</text>
</comment>
<proteinExistence type="predicted"/>
<name>A0A5R9J6D6_9PROT</name>
<organism evidence="2 3">
    <name type="scientific">Lichenicoccus roseus</name>
    <dbReference type="NCBI Taxonomy" id="2683649"/>
    <lineage>
        <taxon>Bacteria</taxon>
        <taxon>Pseudomonadati</taxon>
        <taxon>Pseudomonadota</taxon>
        <taxon>Alphaproteobacteria</taxon>
        <taxon>Acetobacterales</taxon>
        <taxon>Acetobacteraceae</taxon>
        <taxon>Lichenicoccus</taxon>
    </lineage>
</organism>
<dbReference type="RefSeq" id="WP_138325992.1">
    <property type="nucleotide sequence ID" value="NZ_VCDI01000003.1"/>
</dbReference>
<accession>A0A5R9J6D6</accession>
<gene>
    <name evidence="2" type="ORF">FE263_10760</name>
</gene>
<dbReference type="Proteomes" id="UP000305654">
    <property type="component" value="Unassembled WGS sequence"/>
</dbReference>
<feature type="signal peptide" evidence="1">
    <location>
        <begin position="1"/>
        <end position="28"/>
    </location>
</feature>
<feature type="chain" id="PRO_5024412457" description="DUF2125 domain-containing protein" evidence="1">
    <location>
        <begin position="29"/>
        <end position="334"/>
    </location>
</feature>
<dbReference type="AlphaFoldDB" id="A0A5R9J6D6"/>
<keyword evidence="3" id="KW-1185">Reference proteome</keyword>
<sequence>MPSKTITHLTARSLLAGAACLGWQPAVAATTTSLGLPGGCGTASAVGVHRIEAVSGRSAAFEAGALHIQLPPVHAGRDKETDPSPSFAAASLHVDSRGVQTTPEALERASTAAGAALLIALTGTGRSGCPADVLQAAAYPVVDGLLRGGGYVGSWQGVTLHGAAGHVLARRMTLRLDGAGGSGPDAPIHITLSLDGITGSLTPPTLLPDHLSVAATLPASSVPTLLSAAGGAAPDARIPVTIDDITVTRGDATLHGTGTASAAATPQDSAADILLTARDFDALVNAAALQSLTRVHTTLFLSRLMARQDGDRLQWQVRYGDGLLSVNNVPIPLR</sequence>
<keyword evidence="1" id="KW-0732">Signal</keyword>
<dbReference type="EMBL" id="VCDI01000003">
    <property type="protein sequence ID" value="TLU72529.1"/>
    <property type="molecule type" value="Genomic_DNA"/>
</dbReference>
<protein>
    <recommendedName>
        <fullName evidence="4">DUF2125 domain-containing protein</fullName>
    </recommendedName>
</protein>
<reference evidence="2 3" key="1">
    <citation type="submission" date="2019-05" db="EMBL/GenBank/DDBJ databases">
        <authorList>
            <person name="Pankratov T."/>
            <person name="Grouzdev D."/>
        </authorList>
    </citation>
    <scope>NUCLEOTIDE SEQUENCE [LARGE SCALE GENOMIC DNA]</scope>
    <source>
        <strain evidence="2 3">KEBCLARHB70R</strain>
    </source>
</reference>
<evidence type="ECO:0000313" key="2">
    <source>
        <dbReference type="EMBL" id="TLU72529.1"/>
    </source>
</evidence>